<dbReference type="InterPro" id="IPR027417">
    <property type="entry name" value="P-loop_NTPase"/>
</dbReference>
<dbReference type="PROSITE" id="PS50507">
    <property type="entry name" value="RDRP_SSRNA_POS"/>
    <property type="match status" value="1"/>
</dbReference>
<dbReference type="InterPro" id="IPR007094">
    <property type="entry name" value="RNA-dir_pol_PSvirus"/>
</dbReference>
<dbReference type="Pfam" id="PF12264">
    <property type="entry name" value="Waikav_capsid_1"/>
    <property type="match status" value="1"/>
</dbReference>
<dbReference type="SUPFAM" id="SSF52540">
    <property type="entry name" value="P-loop containing nucleoside triphosphate hydrolases"/>
    <property type="match status" value="1"/>
</dbReference>
<feature type="domain" description="RdRp catalytic" evidence="7">
    <location>
        <begin position="2790"/>
        <end position="2923"/>
    </location>
</feature>
<keyword evidence="3" id="KW-0645">Protease</keyword>
<keyword evidence="2" id="KW-0347">Helicase</keyword>
<dbReference type="GO" id="GO:0039694">
    <property type="term" value="P:viral RNA genome replication"/>
    <property type="evidence" value="ECO:0007669"/>
    <property type="project" value="InterPro"/>
</dbReference>
<dbReference type="GO" id="GO:0005524">
    <property type="term" value="F:ATP binding"/>
    <property type="evidence" value="ECO:0007669"/>
    <property type="project" value="UniProtKB-KW"/>
</dbReference>
<feature type="coiled-coil region" evidence="5">
    <location>
        <begin position="1848"/>
        <end position="1875"/>
    </location>
</feature>
<dbReference type="InterPro" id="IPR014759">
    <property type="entry name" value="Helicase_SF3_ssRNA_vir"/>
</dbReference>
<name>A0A1B6F1I8_9HEMI</name>
<dbReference type="Pfam" id="PF00073">
    <property type="entry name" value="Rhv"/>
    <property type="match status" value="1"/>
</dbReference>
<evidence type="ECO:0000313" key="9">
    <source>
        <dbReference type="EMBL" id="JAS44129.1"/>
    </source>
</evidence>
<dbReference type="GO" id="GO:0003968">
    <property type="term" value="F:RNA-directed RNA polymerase activity"/>
    <property type="evidence" value="ECO:0007669"/>
    <property type="project" value="InterPro"/>
</dbReference>
<keyword evidence="6" id="KW-1133">Transmembrane helix</keyword>
<keyword evidence="5" id="KW-0175">Coiled coil</keyword>
<keyword evidence="3" id="KW-0378">Hydrolase</keyword>
<evidence type="ECO:0000256" key="1">
    <source>
        <dbReference type="ARBA" id="ARBA00020107"/>
    </source>
</evidence>
<dbReference type="Gene3D" id="2.60.120.20">
    <property type="match status" value="3"/>
</dbReference>
<dbReference type="GO" id="GO:0005198">
    <property type="term" value="F:structural molecule activity"/>
    <property type="evidence" value="ECO:0007669"/>
    <property type="project" value="InterPro"/>
</dbReference>
<dbReference type="Pfam" id="PF00910">
    <property type="entry name" value="RNA_helicase"/>
    <property type="match status" value="1"/>
</dbReference>
<gene>
    <name evidence="9" type="ORF">g.21830</name>
</gene>
<dbReference type="EMBL" id="GECZ01025640">
    <property type="protein sequence ID" value="JAS44129.1"/>
    <property type="molecule type" value="Transcribed_RNA"/>
</dbReference>
<dbReference type="GO" id="GO:0071897">
    <property type="term" value="P:DNA biosynthetic process"/>
    <property type="evidence" value="ECO:0007669"/>
    <property type="project" value="UniProtKB-ARBA"/>
</dbReference>
<dbReference type="SUPFAM" id="SSF88633">
    <property type="entry name" value="Positive stranded ssRNA viruses"/>
    <property type="match status" value="3"/>
</dbReference>
<keyword evidence="4" id="KW-0067">ATP-binding</keyword>
<dbReference type="InterPro" id="IPR001676">
    <property type="entry name" value="Picornavirus_capsid"/>
</dbReference>
<dbReference type="InterPro" id="IPR033703">
    <property type="entry name" value="Rhv-like"/>
</dbReference>
<organism evidence="9">
    <name type="scientific">Cuerna arida</name>
    <dbReference type="NCBI Taxonomy" id="1464854"/>
    <lineage>
        <taxon>Eukaryota</taxon>
        <taxon>Metazoa</taxon>
        <taxon>Ecdysozoa</taxon>
        <taxon>Arthropoda</taxon>
        <taxon>Hexapoda</taxon>
        <taxon>Insecta</taxon>
        <taxon>Pterygota</taxon>
        <taxon>Neoptera</taxon>
        <taxon>Paraneoptera</taxon>
        <taxon>Hemiptera</taxon>
        <taxon>Auchenorrhyncha</taxon>
        <taxon>Membracoidea</taxon>
        <taxon>Cicadellidae</taxon>
        <taxon>Cicadellinae</taxon>
        <taxon>Proconiini</taxon>
        <taxon>Cuerna</taxon>
    </lineage>
</organism>
<dbReference type="SUPFAM" id="SSF56672">
    <property type="entry name" value="DNA/RNA polymerases"/>
    <property type="match status" value="1"/>
</dbReference>
<evidence type="ECO:0000259" key="8">
    <source>
        <dbReference type="PROSITE" id="PS51218"/>
    </source>
</evidence>
<evidence type="ECO:0000256" key="2">
    <source>
        <dbReference type="ARBA" id="ARBA00022806"/>
    </source>
</evidence>
<keyword evidence="3" id="KW-0788">Thiol protease</keyword>
<evidence type="ECO:0000256" key="4">
    <source>
        <dbReference type="ARBA" id="ARBA00022840"/>
    </source>
</evidence>
<dbReference type="PROSITE" id="PS51218">
    <property type="entry name" value="SF3_HELICASE_2"/>
    <property type="match status" value="1"/>
</dbReference>
<dbReference type="InterPro" id="IPR043502">
    <property type="entry name" value="DNA/RNA_pol_sf"/>
</dbReference>
<keyword evidence="4" id="KW-0547">Nucleotide-binding</keyword>
<dbReference type="InterPro" id="IPR014872">
    <property type="entry name" value="Dicistrovirus_capsid-polyPr_C"/>
</dbReference>
<feature type="transmembrane region" description="Helical" evidence="6">
    <location>
        <begin position="2237"/>
        <end position="2255"/>
    </location>
</feature>
<dbReference type="InterPro" id="IPR009003">
    <property type="entry name" value="Peptidase_S1_PA"/>
</dbReference>
<protein>
    <recommendedName>
        <fullName evidence="1">Genome polyprotein</fullName>
    </recommendedName>
</protein>
<dbReference type="Pfam" id="PF00680">
    <property type="entry name" value="RdRP_1"/>
    <property type="match status" value="1"/>
</dbReference>
<dbReference type="InterPro" id="IPR024379">
    <property type="entry name" value="Waikavirus_capsid-1"/>
</dbReference>
<reference evidence="9" key="1">
    <citation type="submission" date="2015-11" db="EMBL/GenBank/DDBJ databases">
        <title>De novo transcriptome assembly of four potential Pierce s Disease insect vectors from Arizona vineyards.</title>
        <authorList>
            <person name="Tassone E.E."/>
        </authorList>
    </citation>
    <scope>NUCLEOTIDE SEQUENCE</scope>
</reference>
<dbReference type="Gene3D" id="3.30.70.270">
    <property type="match status" value="1"/>
</dbReference>
<keyword evidence="6" id="KW-0812">Transmembrane</keyword>
<dbReference type="CDD" id="cd00205">
    <property type="entry name" value="rhv_like"/>
    <property type="match status" value="2"/>
</dbReference>
<dbReference type="SUPFAM" id="SSF50494">
    <property type="entry name" value="Trypsin-like serine proteases"/>
    <property type="match status" value="1"/>
</dbReference>
<dbReference type="GO" id="GO:0006351">
    <property type="term" value="P:DNA-templated transcription"/>
    <property type="evidence" value="ECO:0007669"/>
    <property type="project" value="InterPro"/>
</dbReference>
<dbReference type="InterPro" id="IPR000605">
    <property type="entry name" value="Helicase_SF3_ssDNA/RNA_vir"/>
</dbReference>
<evidence type="ECO:0000259" key="7">
    <source>
        <dbReference type="PROSITE" id="PS50507"/>
    </source>
</evidence>
<proteinExistence type="predicted"/>
<evidence type="ECO:0000256" key="6">
    <source>
        <dbReference type="SAM" id="Phobius"/>
    </source>
</evidence>
<dbReference type="Gene3D" id="2.40.10.10">
    <property type="entry name" value="Trypsin-like serine proteases"/>
    <property type="match status" value="1"/>
</dbReference>
<dbReference type="InterPro" id="IPR029053">
    <property type="entry name" value="Viral_coat"/>
</dbReference>
<dbReference type="GO" id="GO:0008234">
    <property type="term" value="F:cysteine-type peptidase activity"/>
    <property type="evidence" value="ECO:0007669"/>
    <property type="project" value="UniProtKB-KW"/>
</dbReference>
<dbReference type="CDD" id="cd23169">
    <property type="entry name" value="ps-ssRNAv-Picornavirales"/>
    <property type="match status" value="1"/>
</dbReference>
<keyword evidence="6" id="KW-0472">Membrane</keyword>
<dbReference type="GO" id="GO:0003724">
    <property type="term" value="F:RNA helicase activity"/>
    <property type="evidence" value="ECO:0007669"/>
    <property type="project" value="InterPro"/>
</dbReference>
<evidence type="ECO:0000256" key="3">
    <source>
        <dbReference type="ARBA" id="ARBA00022807"/>
    </source>
</evidence>
<feature type="domain" description="SF3 helicase" evidence="8">
    <location>
        <begin position="1460"/>
        <end position="1629"/>
    </location>
</feature>
<sequence length="3056" mass="350397">MATINLSFLTEVFGEERAVSMLEAAEELSWCKVERTKYKKWRTPATFIGPQSPADRRRAIGAYLEMVGACVRGRGLTKRIAELRKMLRHGENWFFPIYEEERAHVRFLLSRAQYTMSLRQKTNRHRRAVKTEQELLCELLDQLFPELPDSEGWEIDDTPYTPRPTKRREVPLPKWDKSTPVFKAQVVRKRDQILLRLLRQKIAALAASRHPSRCLLPNVPFKTEMARYFNRLVKQQQRLIAQHQGNEDAHGGEESQIQDQASNVVLERQTDESEGLAPKISTDKAFKLGSNDDHQQYDSFLNRFLHVKTVEWRADKKQGDVLFKEVFPKFIVKERGDTPNMSFFKLFQYWKGDMEFKIQINSNPFQVGQLQCSWRYMDMVNKNVKYYENVQSLSQTTHALASANSSNAVKIYVPYKFVKTSVATTERSDLELPLDLGTLRIVVLNQLHATESCYPGVDVSIWVRFLNGSFSGMKSSSLDSLASHQGWLDDIGKAEFHLNIDGKIDNTDKPPVQLAKSPYVVSSNQSFCAGTNITEPLNALRLDAMGQTQSINSGESETKISKLANIFGYVRTLTWACGDASQKLLTKIDASPMFNLNEYAGGVIKSDRYYNLPPVAVISEQFLYWRGSLELRLDIIATDFHRGKLMVAYIPRAMGDVTYKQALSSPHVVFDLREKKQFSMVVPWITNVHYWQRRFGTTDLNADMAPPGRIYIFVQNRLIPMDNVRDRVDINIYWRGGDDFSVAVPALSALSLPWNAYDNKQKVEVRASEAYYPYYVGQWRNFGGAFHTILRYGTGMDHVSQFEGFPTDTTAMYFEYTGHAPLKAKIYDSTTQQYVEKTLKFGVNFALDGFNYMAIAESEDQCKRYLDYQKFPSYKRAPADALPIIRDDDTGTWGGQENPAWIIKYYTPVPPEPNENAFVLVEHQGDERESVEAPSANLTFNTFYESGRGVFGENFVDFKDMARRYQPYCDVSFSIKDSLSIDAMVPVQPWGLPIPDLKQTSKSTQIYQIYNREGFIPILCSAYQFFRGGLRFKLVMQGKTENYGNFVVMHYPERHDIADLTVPGAGTIDSVPLSNYGYYIQSIEVNNIIEFEIPYYIPLNSIFPNPCNDEARLKLACKLGSIAMGCTATKLTKGLLFYSFADDTELTCFQGWPSMILRHVGFETNKRYAQHQGIFDSFKKVVSGDKPIHLKLDLSLEDFMKTEEYKEFKELLKGSAESVCSCITSQVGHLLLNPNRKTMAWAIVSVLIELKIFKIEFITMCMKPFEKLYDLFQKILTKDGQPDHTDGPGSTAQHQGLFDEEDNPLWEVVSLILGVLGLCLGMKLDHKLNPRNCAQLFSSFFKNLYLVARAHERILKFIKYSVELVRRLIQYVVLWRNPERILELMARAELPTLQLWSVEAKELLDIQHEEKIYTRGSVWSQRLEVNYALGCKIHTALMACDNKTFDVKLFQGFSNLFKSICEKRDQMYRRGVSVVSRKDPFCIYFAGPPGIGKSVMASDFCCRLIRDLHIPLVGEPIFTLPNGAKYWNGCRNQPVILIDDFLSVNKGTIQEEAIKAFMEIKSPAILNPSMAHLQDKELRYCPEILCVLANNAFPVVNHCNLEALYRRRDALCKVRLSAAVGVGVTRLSQLDRRQLRALNLDLANYEHLDFYIADDVTGGMDDENGATDEGAEFFGPLTFRNAYHSILDKIRDHRAIQEELYNARLARLQELYDHDAEVPATLGEKFQEYRRLIELLSMLNPRENCDFKDYLYLIQRAAQNLPVSDEVFERVVQIEANTRARFAEFVAAQQQNGQHQGFVDEEDEFGVRHLLDITKDRVQYCKVKPMKFFDSERHEIKSPKDLAILKSYMNIQCCKQQLEEALAEAECDCELELRSDPYGNDYIAVTLRDSAAVQVNWAEPKYNRYVKIIAALANNQEFVQGIKDYNNLVAEMNEVHRRLVDRGLLLLKCSTLDFNLEIPDDQMWRYFNFLIRLFSGSSAKHLLRFTHEIMAQFANIIKQPNCETYYKIALNKLATFGNPTNDKEMLRWCTYLTFNYILISVTEERMLQLIEAIDKLKEDNMGLGMVDMRASITRKIELIKQAYEDAGHANISPETIRTSLFGDYNRGCAHCYLSLDSTYVYLPNAEGGGKKVWHTINIDELPDRRMHTMQIPDEPCESEAVDCPLRNEFWRRTFFNYWKRNNPTQLRIIKGLPDSEKPWCEQKATNSDYKWYEKLAGLAKSYWEAFKEIFVCIVPHLVYYLSILLFLVLIVAYLVRGCYALRDIYNFTFGTSHQSTYNSGPPSTAPKAQKFSNFFSTSGAGASHQGFTDEGSLVQSIRKATWYVSAVGDNRKFKLLALGNRHMLFMKHYYEFFNYYGYKVLNFSRAIGHGTFTCSMDVLEFNFNPQNSTGICTLPKQFVPVKNIYNRFQPIHDVFKHPSQPVFVEVIDGDVMARTIEVERRDSITIAASKSQAAQQLNDVWSYNYGGFGCCGSPIVDMKTQQIIAIHVAGVDTKRGYGEIFCRDSFSKLFTQKNLNREEPIYVNDEFEPPEKFEGEFEYLGKVDYGLEQHQSPHTQLQPSLVSHLFESSREPAPLSANDKRLPEGTSPLYSGVNNMFKVVKPFPPELVARAVDDLQNYVNAKCKPVLDCSNILTLKEAIIGIKGQKYYDAIDMSTSEGYPMSRFRPASASGKAWLFDINYEKETVGVNRKLLDMIKRDQQKRLNGTMVCTVHDDCLKDALIDKEKCSIPGKTRIFSISPVQFTIVFKQFYTHFLAAFKTNRLNLEHAVGIAPNGPEWGLLVRYLVGTGNSAICCGDYGNFGPTLESNCLLGAFQIIRNWFKFNGCNNESFDLIRDILAQEVTFAVHLCSHHMYRVRGGMPSGNPATVELNSLVNMLYLRVAWLDIMSQGEYRYFLDSYYFNIRTVVYGDDIIFSVSDDVKELFNNDTLSKFFAKYNIKYTSVDKLSNETIKYETLSDATFLKRGFRAHPLFQNEYLAPLPKRIVYDTCLWVHKNLDLVEGTKESVIACCSEAYGLGPCEHGQLRNTLSAEMSRLGHVVSLRTWKEWDTLFFSSYYK</sequence>
<dbReference type="GO" id="GO:0003723">
    <property type="term" value="F:RNA binding"/>
    <property type="evidence" value="ECO:0007669"/>
    <property type="project" value="InterPro"/>
</dbReference>
<dbReference type="InterPro" id="IPR043504">
    <property type="entry name" value="Peptidase_S1_PA_chymotrypsin"/>
</dbReference>
<dbReference type="InterPro" id="IPR001205">
    <property type="entry name" value="RNA-dir_pol_C"/>
</dbReference>
<dbReference type="Pfam" id="PF08762">
    <property type="entry name" value="CRPV_capsid"/>
    <property type="match status" value="1"/>
</dbReference>
<evidence type="ECO:0000256" key="5">
    <source>
        <dbReference type="SAM" id="Coils"/>
    </source>
</evidence>
<accession>A0A1B6F1I8</accession>
<dbReference type="InterPro" id="IPR043128">
    <property type="entry name" value="Rev_trsase/Diguanyl_cyclase"/>
</dbReference>